<dbReference type="OrthoDB" id="9793325at2"/>
<sequence length="264" mass="27818">MDLQIGGKTALVTGASGGMGLATAKILAEEGVTVLMTDMDADKVAQAASEVPGGAAYMAANLTDSDDVAKLADFARKNGGVDILVHTAGTTGAKGDPLEMTDDDWYECWNVDFMTAVRMTRALVPAMIDKGWGRVVCVTSENAVQPYVDEAVYNTAKAALLNFVKGLSQSVSSKGVLVNAVSPAFIETPMTDGMMDKRADKLGVSKDKAIESFLKEERPFLRLGRRGKVDEVASVIAMLCSDRASFTTGSAWRVDGGSVGTMSI</sequence>
<dbReference type="Gene3D" id="3.40.50.720">
    <property type="entry name" value="NAD(P)-binding Rossmann-like Domain"/>
    <property type="match status" value="1"/>
</dbReference>
<protein>
    <submittedName>
        <fullName evidence="2">Putative ketoacyl reductase</fullName>
    </submittedName>
</protein>
<dbReference type="PANTHER" id="PTHR42879">
    <property type="entry name" value="3-OXOACYL-(ACYL-CARRIER-PROTEIN) REDUCTASE"/>
    <property type="match status" value="1"/>
</dbReference>
<organism evidence="2 3">
    <name type="scientific">Oceaniovalibus guishaninsula JLT2003</name>
    <dbReference type="NCBI Taxonomy" id="1231392"/>
    <lineage>
        <taxon>Bacteria</taxon>
        <taxon>Pseudomonadati</taxon>
        <taxon>Pseudomonadota</taxon>
        <taxon>Alphaproteobacteria</taxon>
        <taxon>Rhodobacterales</taxon>
        <taxon>Roseobacteraceae</taxon>
        <taxon>Oceaniovalibus</taxon>
    </lineage>
</organism>
<dbReference type="RefSeq" id="WP_007426956.1">
    <property type="nucleotide sequence ID" value="NZ_AMGO01000036.1"/>
</dbReference>
<dbReference type="InterPro" id="IPR020904">
    <property type="entry name" value="Sc_DH/Rdtase_CS"/>
</dbReference>
<evidence type="ECO:0000313" key="3">
    <source>
        <dbReference type="Proteomes" id="UP000006765"/>
    </source>
</evidence>
<evidence type="ECO:0000256" key="1">
    <source>
        <dbReference type="ARBA" id="ARBA00006484"/>
    </source>
</evidence>
<comment type="similarity">
    <text evidence="1">Belongs to the short-chain dehydrogenases/reductases (SDR) family.</text>
</comment>
<dbReference type="Pfam" id="PF13561">
    <property type="entry name" value="adh_short_C2"/>
    <property type="match status" value="1"/>
</dbReference>
<dbReference type="SUPFAM" id="SSF51735">
    <property type="entry name" value="NAD(P)-binding Rossmann-fold domains"/>
    <property type="match status" value="1"/>
</dbReference>
<evidence type="ECO:0000313" key="2">
    <source>
        <dbReference type="EMBL" id="EKE44288.1"/>
    </source>
</evidence>
<keyword evidence="3" id="KW-1185">Reference proteome</keyword>
<dbReference type="PRINTS" id="PR00080">
    <property type="entry name" value="SDRFAMILY"/>
</dbReference>
<dbReference type="PROSITE" id="PS00061">
    <property type="entry name" value="ADH_SHORT"/>
    <property type="match status" value="1"/>
</dbReference>
<dbReference type="GO" id="GO:0032787">
    <property type="term" value="P:monocarboxylic acid metabolic process"/>
    <property type="evidence" value="ECO:0007669"/>
    <property type="project" value="UniProtKB-ARBA"/>
</dbReference>
<dbReference type="FunFam" id="3.40.50.720:FF:000084">
    <property type="entry name" value="Short-chain dehydrogenase reductase"/>
    <property type="match status" value="1"/>
</dbReference>
<dbReference type="InterPro" id="IPR050259">
    <property type="entry name" value="SDR"/>
</dbReference>
<gene>
    <name evidence="2" type="ORF">OCGS_1804</name>
</gene>
<dbReference type="STRING" id="1231392.OCGS_1804"/>
<dbReference type="eggNOG" id="COG1028">
    <property type="taxonomic scope" value="Bacteria"/>
</dbReference>
<dbReference type="InterPro" id="IPR002347">
    <property type="entry name" value="SDR_fam"/>
</dbReference>
<comment type="caution">
    <text evidence="2">The sequence shown here is derived from an EMBL/GenBank/DDBJ whole genome shotgun (WGS) entry which is preliminary data.</text>
</comment>
<dbReference type="Proteomes" id="UP000006765">
    <property type="component" value="Unassembled WGS sequence"/>
</dbReference>
<dbReference type="AlphaFoldDB" id="K2H9R5"/>
<name>K2H9R5_9RHOB</name>
<dbReference type="EMBL" id="AMGO01000036">
    <property type="protein sequence ID" value="EKE44288.1"/>
    <property type="molecule type" value="Genomic_DNA"/>
</dbReference>
<reference evidence="2 3" key="1">
    <citation type="journal article" date="2012" name="J. Bacteriol.">
        <title>Draft Genome Sequence of Oceaniovalibus guishaninsula JLT2003T.</title>
        <authorList>
            <person name="Tang K."/>
            <person name="Liu K."/>
            <person name="Jiao N."/>
        </authorList>
    </citation>
    <scope>NUCLEOTIDE SEQUENCE [LARGE SCALE GENOMIC DNA]</scope>
    <source>
        <strain evidence="2 3">JLT2003</strain>
    </source>
</reference>
<dbReference type="PANTHER" id="PTHR42879:SF6">
    <property type="entry name" value="NADPH-DEPENDENT REDUCTASE BACG"/>
    <property type="match status" value="1"/>
</dbReference>
<dbReference type="InterPro" id="IPR036291">
    <property type="entry name" value="NAD(P)-bd_dom_sf"/>
</dbReference>
<accession>K2H9R5</accession>
<proteinExistence type="inferred from homology"/>
<dbReference type="PRINTS" id="PR00081">
    <property type="entry name" value="GDHRDH"/>
</dbReference>
<dbReference type="PATRIC" id="fig|1231392.3.peg.1814"/>